<dbReference type="SUPFAM" id="SSF103039">
    <property type="entry name" value="CheC-like"/>
    <property type="match status" value="1"/>
</dbReference>
<evidence type="ECO:0000313" key="4">
    <source>
        <dbReference type="Proteomes" id="UP000244910"/>
    </source>
</evidence>
<dbReference type="AlphaFoldDB" id="A0A2U8DW00"/>
<organism evidence="3 4">
    <name type="scientific">Clostridium drakei</name>
    <dbReference type="NCBI Taxonomy" id="332101"/>
    <lineage>
        <taxon>Bacteria</taxon>
        <taxon>Bacillati</taxon>
        <taxon>Bacillota</taxon>
        <taxon>Clostridia</taxon>
        <taxon>Eubacteriales</taxon>
        <taxon>Clostridiaceae</taxon>
        <taxon>Clostridium</taxon>
    </lineage>
</organism>
<dbReference type="PANTHER" id="PTHR39452:SF1">
    <property type="entry name" value="CHEY-P PHOSPHATASE CHEX"/>
    <property type="match status" value="1"/>
</dbReference>
<gene>
    <name evidence="3" type="ORF">B9W14_18615</name>
</gene>
<dbReference type="Gene3D" id="3.40.1550.10">
    <property type="entry name" value="CheC-like"/>
    <property type="match status" value="1"/>
</dbReference>
<dbReference type="CDD" id="cd17906">
    <property type="entry name" value="CheX"/>
    <property type="match status" value="1"/>
</dbReference>
<dbReference type="PANTHER" id="PTHR39452">
    <property type="entry name" value="CHEY-P PHOSPHATASE CHEX"/>
    <property type="match status" value="1"/>
</dbReference>
<dbReference type="RefSeq" id="WP_032078325.1">
    <property type="nucleotide sequence ID" value="NZ_CP020953.1"/>
</dbReference>
<feature type="domain" description="Chemotaxis phosphatase CheX-like" evidence="2">
    <location>
        <begin position="42"/>
        <end position="129"/>
    </location>
</feature>
<protein>
    <submittedName>
        <fullName evidence="3">Chemotaxis protein CheX</fullName>
    </submittedName>
</protein>
<keyword evidence="4" id="KW-1185">Reference proteome</keyword>
<evidence type="ECO:0000313" key="3">
    <source>
        <dbReference type="EMBL" id="AWI06424.1"/>
    </source>
</evidence>
<name>A0A2U8DW00_9CLOT</name>
<dbReference type="Proteomes" id="UP000244910">
    <property type="component" value="Chromosome"/>
</dbReference>
<dbReference type="EMBL" id="CP020953">
    <property type="protein sequence ID" value="AWI06424.1"/>
    <property type="molecule type" value="Genomic_DNA"/>
</dbReference>
<dbReference type="Pfam" id="PF13690">
    <property type="entry name" value="CheX"/>
    <property type="match status" value="1"/>
</dbReference>
<keyword evidence="1" id="KW-0145">Chemotaxis</keyword>
<dbReference type="InterPro" id="IPR038756">
    <property type="entry name" value="CheX-like"/>
</dbReference>
<dbReference type="InterPro" id="IPR028976">
    <property type="entry name" value="CheC-like_sf"/>
</dbReference>
<evidence type="ECO:0000256" key="1">
    <source>
        <dbReference type="ARBA" id="ARBA00022500"/>
    </source>
</evidence>
<reference evidence="4" key="1">
    <citation type="submission" date="2017-04" db="EMBL/GenBank/DDBJ databases">
        <authorList>
            <person name="Song Y."/>
            <person name="Cho B.-K."/>
        </authorList>
    </citation>
    <scope>NUCLEOTIDE SEQUENCE [LARGE SCALE GENOMIC DNA]</scope>
    <source>
        <strain evidence="4">SL1</strain>
    </source>
</reference>
<dbReference type="KEGG" id="cdrk:B9W14_18615"/>
<dbReference type="GO" id="GO:0006935">
    <property type="term" value="P:chemotaxis"/>
    <property type="evidence" value="ECO:0007669"/>
    <property type="project" value="UniProtKB-KW"/>
</dbReference>
<accession>A0A2U8DW00</accession>
<proteinExistence type="predicted"/>
<evidence type="ECO:0000259" key="2">
    <source>
        <dbReference type="Pfam" id="PF13690"/>
    </source>
</evidence>
<dbReference type="InterPro" id="IPR028051">
    <property type="entry name" value="CheX-like_dom"/>
</dbReference>
<dbReference type="OrthoDB" id="9788100at2"/>
<sequence>MDVNHVNPFIEAFFNIMPQIGFAKIEKKGVILNKEIKSKGVIINLGIVGDAKGNVVYITDIESGKKIASKMMMGMPVNELDDMAQSALSELTNMLTANASINLSEMGVNINISTPTLLYGEDIQIKMNVDKILCIQLAVDDIPIDVNIALQNL</sequence>